<dbReference type="Gene3D" id="3.90.1150.30">
    <property type="match status" value="1"/>
</dbReference>
<dbReference type="InterPro" id="IPR058532">
    <property type="entry name" value="YjbR/MT2646/Rv2570-like"/>
</dbReference>
<name>A0A840CSL5_9BACT</name>
<dbReference type="EMBL" id="JACIEP010000004">
    <property type="protein sequence ID" value="MBB4035532.1"/>
    <property type="molecule type" value="Genomic_DNA"/>
</dbReference>
<dbReference type="GO" id="GO:0003677">
    <property type="term" value="F:DNA binding"/>
    <property type="evidence" value="ECO:0007669"/>
    <property type="project" value="UniProtKB-KW"/>
</dbReference>
<reference evidence="1 2" key="1">
    <citation type="submission" date="2020-08" db="EMBL/GenBank/DDBJ databases">
        <title>Genomic Encyclopedia of Type Strains, Phase IV (KMG-IV): sequencing the most valuable type-strain genomes for metagenomic binning, comparative biology and taxonomic classification.</title>
        <authorList>
            <person name="Goeker M."/>
        </authorList>
    </citation>
    <scope>NUCLEOTIDE SEQUENCE [LARGE SCALE GENOMIC DNA]</scope>
    <source>
        <strain evidence="1 2">DSM 104969</strain>
    </source>
</reference>
<sequence length="125" mass="14529">MNIEEAREACLMIKGATESFPFGEDVLVFKVMDKMFAYIALDSKDGEFWLNLKCDPERAIMLREQYTGIFPGYHSNKRLWNTVVIESDVPDNLIKELIQHSVDEVIKKLPKKQQEEYNNLSCLPK</sequence>
<dbReference type="InterPro" id="IPR007351">
    <property type="entry name" value="YjbR"/>
</dbReference>
<comment type="caution">
    <text evidence="1">The sequence shown here is derived from an EMBL/GenBank/DDBJ whole genome shotgun (WGS) entry which is preliminary data.</text>
</comment>
<dbReference type="Pfam" id="PF04237">
    <property type="entry name" value="YjbR"/>
    <property type="match status" value="1"/>
</dbReference>
<organism evidence="1 2">
    <name type="scientific">Dysgonomonas hofstadii</name>
    <dbReference type="NCBI Taxonomy" id="637886"/>
    <lineage>
        <taxon>Bacteria</taxon>
        <taxon>Pseudomonadati</taxon>
        <taxon>Bacteroidota</taxon>
        <taxon>Bacteroidia</taxon>
        <taxon>Bacteroidales</taxon>
        <taxon>Dysgonomonadaceae</taxon>
        <taxon>Dysgonomonas</taxon>
    </lineage>
</organism>
<dbReference type="Proteomes" id="UP000555103">
    <property type="component" value="Unassembled WGS sequence"/>
</dbReference>
<proteinExistence type="predicted"/>
<evidence type="ECO:0000313" key="2">
    <source>
        <dbReference type="Proteomes" id="UP000555103"/>
    </source>
</evidence>
<evidence type="ECO:0000313" key="1">
    <source>
        <dbReference type="EMBL" id="MBB4035532.1"/>
    </source>
</evidence>
<dbReference type="RefSeq" id="WP_183306467.1">
    <property type="nucleotide sequence ID" value="NZ_JACIEP010000004.1"/>
</dbReference>
<keyword evidence="2" id="KW-1185">Reference proteome</keyword>
<keyword evidence="1" id="KW-0238">DNA-binding</keyword>
<protein>
    <submittedName>
        <fullName evidence="1">Putative DNA-binding protein (MmcQ/YjbR family)</fullName>
    </submittedName>
</protein>
<accession>A0A840CSL5</accession>
<dbReference type="PANTHER" id="PTHR35145">
    <property type="entry name" value="CYTOPLASMIC PROTEIN-RELATED"/>
    <property type="match status" value="1"/>
</dbReference>
<dbReference type="SUPFAM" id="SSF142906">
    <property type="entry name" value="YjbR-like"/>
    <property type="match status" value="1"/>
</dbReference>
<dbReference type="PANTHER" id="PTHR35145:SF1">
    <property type="entry name" value="CYTOPLASMIC PROTEIN"/>
    <property type="match status" value="1"/>
</dbReference>
<dbReference type="InterPro" id="IPR038056">
    <property type="entry name" value="YjbR-like_sf"/>
</dbReference>
<dbReference type="AlphaFoldDB" id="A0A840CSL5"/>
<gene>
    <name evidence="1" type="ORF">GGR21_001425</name>
</gene>